<dbReference type="InterPro" id="IPR011250">
    <property type="entry name" value="OMP/PagP_B-barrel"/>
</dbReference>
<dbReference type="AlphaFoldDB" id="A0A172XQK6"/>
<dbReference type="KEGG" id="chh:A0O34_00495"/>
<organism evidence="2 3">
    <name type="scientific">Chryseobacterium glaciei</name>
    <dbReference type="NCBI Taxonomy" id="1685010"/>
    <lineage>
        <taxon>Bacteria</taxon>
        <taxon>Pseudomonadati</taxon>
        <taxon>Bacteroidota</taxon>
        <taxon>Flavobacteriia</taxon>
        <taxon>Flavobacteriales</taxon>
        <taxon>Weeksellaceae</taxon>
        <taxon>Chryseobacterium group</taxon>
        <taxon>Chryseobacterium</taxon>
    </lineage>
</organism>
<sequence length="215" mass="23481">MLENTILIVLSQNLKFKTMKKVFLVAATLLVSHAAFGQQSLWSRFHFGLKAGANYSNFEGASFETEGLTGFHAGAIVNFALTEKWSIQEEFLYSTQGAKIKNGFAVGDKDLKLSYFSVPILLKYHSNIGLYGEIGGQANILIEDAKNTGFEKFADKIDGGAVAGLGYQFKTGPVKGLGIGARYYYGFTDVGKFTSSSVKPDFKNAVIQGSIFYIF</sequence>
<protein>
    <recommendedName>
        <fullName evidence="1">Outer membrane protein beta-barrel domain-containing protein</fullName>
    </recommendedName>
</protein>
<dbReference type="InterPro" id="IPR025665">
    <property type="entry name" value="Beta-barrel_OMP_2"/>
</dbReference>
<dbReference type="Pfam" id="PF13568">
    <property type="entry name" value="OMP_b-brl_2"/>
    <property type="match status" value="1"/>
</dbReference>
<feature type="domain" description="Outer membrane protein beta-barrel" evidence="1">
    <location>
        <begin position="38"/>
        <end position="190"/>
    </location>
</feature>
<dbReference type="SUPFAM" id="SSF56925">
    <property type="entry name" value="OMPA-like"/>
    <property type="match status" value="1"/>
</dbReference>
<name>A0A172XQK6_9FLAO</name>
<evidence type="ECO:0000313" key="2">
    <source>
        <dbReference type="EMBL" id="ANF49125.1"/>
    </source>
</evidence>
<dbReference type="Proteomes" id="UP000077824">
    <property type="component" value="Chromosome"/>
</dbReference>
<keyword evidence="3" id="KW-1185">Reference proteome</keyword>
<gene>
    <name evidence="2" type="ORF">A0O34_00495</name>
</gene>
<proteinExistence type="predicted"/>
<dbReference type="EMBL" id="CP015199">
    <property type="protein sequence ID" value="ANF49125.1"/>
    <property type="molecule type" value="Genomic_DNA"/>
</dbReference>
<dbReference type="STRING" id="1685010.A0O34_00495"/>
<evidence type="ECO:0000259" key="1">
    <source>
        <dbReference type="Pfam" id="PF13568"/>
    </source>
</evidence>
<reference evidence="2 3" key="1">
    <citation type="submission" date="2016-04" db="EMBL/GenBank/DDBJ databases">
        <title>Complete Genome Sequence of Chryseobacterium sp. IHBB 10212.</title>
        <authorList>
            <person name="Pal M."/>
            <person name="Swarnkar M.K."/>
            <person name="Kaushal K."/>
            <person name="Chhibber S."/>
            <person name="Singh A.K."/>
            <person name="Gulati A."/>
        </authorList>
    </citation>
    <scope>NUCLEOTIDE SEQUENCE [LARGE SCALE GENOMIC DNA]</scope>
    <source>
        <strain evidence="2 3">IHBB 10212</strain>
    </source>
</reference>
<evidence type="ECO:0000313" key="3">
    <source>
        <dbReference type="Proteomes" id="UP000077824"/>
    </source>
</evidence>
<accession>A0A172XQK6</accession>